<dbReference type="InterPro" id="IPR018247">
    <property type="entry name" value="EF_Hand_1_Ca_BS"/>
</dbReference>
<evidence type="ECO:0000256" key="1">
    <source>
        <dbReference type="SAM" id="Coils"/>
    </source>
</evidence>
<dbReference type="GeneID" id="25566065"/>
<dbReference type="EMBL" id="GL349464">
    <property type="protein sequence ID" value="KNC51051.1"/>
    <property type="molecule type" value="Genomic_DNA"/>
</dbReference>
<dbReference type="PROSITE" id="PS00018">
    <property type="entry name" value="EF_HAND_1"/>
    <property type="match status" value="1"/>
</dbReference>
<organism evidence="3 4">
    <name type="scientific">Thecamonas trahens ATCC 50062</name>
    <dbReference type="NCBI Taxonomy" id="461836"/>
    <lineage>
        <taxon>Eukaryota</taxon>
        <taxon>Apusozoa</taxon>
        <taxon>Apusomonadida</taxon>
        <taxon>Apusomonadidae</taxon>
        <taxon>Thecamonas</taxon>
    </lineage>
</organism>
<feature type="region of interest" description="Disordered" evidence="2">
    <location>
        <begin position="196"/>
        <end position="236"/>
    </location>
</feature>
<dbReference type="Proteomes" id="UP000054408">
    <property type="component" value="Unassembled WGS sequence"/>
</dbReference>
<proteinExistence type="predicted"/>
<evidence type="ECO:0008006" key="5">
    <source>
        <dbReference type="Google" id="ProtNLM"/>
    </source>
</evidence>
<keyword evidence="1" id="KW-0175">Coiled coil</keyword>
<dbReference type="AlphaFoldDB" id="A0A0L0DFV7"/>
<evidence type="ECO:0000313" key="3">
    <source>
        <dbReference type="EMBL" id="KNC51051.1"/>
    </source>
</evidence>
<accession>A0A0L0DFV7</accession>
<sequence length="297" mass="31664">MDFLKGLADADGDGSVGFDDMMHHAEAGADEVEERIRAAVAKVRAELESKMSGLRDMAERAKAKMAEAVAKKNELMARLAEFANVGDMLKRIWSSITSLKDRFTSFVSTALQRAVAFIQGGFKAVLAKCIEFVRYLVCTKIKAFLPRSIRRGFENITHQHWPAVKREAMCIALTGKSPENGGEGDLAAIQVDDELGGEAGANPERDDDNAEPPNGGGGGCFGMFGGGGPGITDDDAHEEGLKVFDRISKATSGVAGLIDTLKELPIVDDVVDTFRSTVGHLIPGLDGSSSSSRDSDV</sequence>
<name>A0A0L0DFV7_THETB</name>
<protein>
    <recommendedName>
        <fullName evidence="5">EF-hand domain-containing protein</fullName>
    </recommendedName>
</protein>
<feature type="compositionally biased region" description="Gly residues" evidence="2">
    <location>
        <begin position="214"/>
        <end position="230"/>
    </location>
</feature>
<keyword evidence="4" id="KW-1185">Reference proteome</keyword>
<dbReference type="RefSeq" id="XP_013756515.1">
    <property type="nucleotide sequence ID" value="XM_013901061.1"/>
</dbReference>
<feature type="coiled-coil region" evidence="1">
    <location>
        <begin position="44"/>
        <end position="78"/>
    </location>
</feature>
<gene>
    <name evidence="3" type="ORF">AMSG_07034</name>
</gene>
<reference evidence="3 4" key="1">
    <citation type="submission" date="2010-05" db="EMBL/GenBank/DDBJ databases">
        <title>The Genome Sequence of Thecamonas trahens ATCC 50062.</title>
        <authorList>
            <consortium name="The Broad Institute Genome Sequencing Platform"/>
            <person name="Russ C."/>
            <person name="Cuomo C."/>
            <person name="Shea T."/>
            <person name="Young S.K."/>
            <person name="Zeng Q."/>
            <person name="Koehrsen M."/>
            <person name="Haas B."/>
            <person name="Borodovsky M."/>
            <person name="Guigo R."/>
            <person name="Alvarado L."/>
            <person name="Berlin A."/>
            <person name="Bochicchio J."/>
            <person name="Borenstein D."/>
            <person name="Chapman S."/>
            <person name="Chen Z."/>
            <person name="Freedman E."/>
            <person name="Gellesch M."/>
            <person name="Goldberg J."/>
            <person name="Griggs A."/>
            <person name="Gujja S."/>
            <person name="Heilman E."/>
            <person name="Heiman D."/>
            <person name="Hepburn T."/>
            <person name="Howarth C."/>
            <person name="Jen D."/>
            <person name="Larson L."/>
            <person name="Mehta T."/>
            <person name="Park D."/>
            <person name="Pearson M."/>
            <person name="Roberts A."/>
            <person name="Saif S."/>
            <person name="Shenoy N."/>
            <person name="Sisk P."/>
            <person name="Stolte C."/>
            <person name="Sykes S."/>
            <person name="Thomson T."/>
            <person name="Walk T."/>
            <person name="White J."/>
            <person name="Yandava C."/>
            <person name="Burger G."/>
            <person name="Gray M.W."/>
            <person name="Holland P.W.H."/>
            <person name="King N."/>
            <person name="Lang F.B.F."/>
            <person name="Roger A.J."/>
            <person name="Ruiz-Trillo I."/>
            <person name="Lander E."/>
            <person name="Nusbaum C."/>
        </authorList>
    </citation>
    <scope>NUCLEOTIDE SEQUENCE [LARGE SCALE GENOMIC DNA]</scope>
    <source>
        <strain evidence="3 4">ATCC 50062</strain>
    </source>
</reference>
<evidence type="ECO:0000313" key="4">
    <source>
        <dbReference type="Proteomes" id="UP000054408"/>
    </source>
</evidence>
<evidence type="ECO:0000256" key="2">
    <source>
        <dbReference type="SAM" id="MobiDB-lite"/>
    </source>
</evidence>